<comment type="similarity">
    <text evidence="1">Belongs to the sodium:galactoside symporter (TC 2.A.2) family.</text>
</comment>
<dbReference type="InterPro" id="IPR036259">
    <property type="entry name" value="MFS_trans_sf"/>
</dbReference>
<keyword evidence="3" id="KW-0813">Transport</keyword>
<dbReference type="EMBL" id="SHNN01000003">
    <property type="protein sequence ID" value="MCX2982511.1"/>
    <property type="molecule type" value="Genomic_DNA"/>
</dbReference>
<dbReference type="Proteomes" id="UP001143362">
    <property type="component" value="Unassembled WGS sequence"/>
</dbReference>
<feature type="transmembrane region" description="Helical" evidence="2">
    <location>
        <begin position="40"/>
        <end position="58"/>
    </location>
</feature>
<protein>
    <submittedName>
        <fullName evidence="3">Sugar transporter</fullName>
    </submittedName>
</protein>
<keyword evidence="4" id="KW-1185">Reference proteome</keyword>
<evidence type="ECO:0000313" key="4">
    <source>
        <dbReference type="Proteomes" id="UP001143362"/>
    </source>
</evidence>
<feature type="transmembrane region" description="Helical" evidence="2">
    <location>
        <begin position="149"/>
        <end position="170"/>
    </location>
</feature>
<keyword evidence="3" id="KW-0762">Sugar transport</keyword>
<evidence type="ECO:0000256" key="1">
    <source>
        <dbReference type="ARBA" id="ARBA00009617"/>
    </source>
</evidence>
<keyword evidence="2" id="KW-0472">Membrane</keyword>
<feature type="transmembrane region" description="Helical" evidence="2">
    <location>
        <begin position="12"/>
        <end position="34"/>
    </location>
</feature>
<feature type="transmembrane region" description="Helical" evidence="2">
    <location>
        <begin position="307"/>
        <end position="331"/>
    </location>
</feature>
<feature type="transmembrane region" description="Helical" evidence="2">
    <location>
        <begin position="276"/>
        <end position="295"/>
    </location>
</feature>
<dbReference type="Pfam" id="PF13347">
    <property type="entry name" value="MFS_2"/>
    <property type="match status" value="1"/>
</dbReference>
<dbReference type="Gene3D" id="1.20.1250.20">
    <property type="entry name" value="MFS general substrate transporter like domains"/>
    <property type="match status" value="2"/>
</dbReference>
<dbReference type="SUPFAM" id="SSF103473">
    <property type="entry name" value="MFS general substrate transporter"/>
    <property type="match status" value="1"/>
</dbReference>
<keyword evidence="2" id="KW-0812">Transmembrane</keyword>
<feature type="transmembrane region" description="Helical" evidence="2">
    <location>
        <begin position="185"/>
        <end position="205"/>
    </location>
</feature>
<feature type="transmembrane region" description="Helical" evidence="2">
    <location>
        <begin position="383"/>
        <end position="407"/>
    </location>
</feature>
<organism evidence="3 4">
    <name type="scientific">Candidatus Litorirhabdus singularis</name>
    <dbReference type="NCBI Taxonomy" id="2518993"/>
    <lineage>
        <taxon>Bacteria</taxon>
        <taxon>Pseudomonadati</taxon>
        <taxon>Pseudomonadota</taxon>
        <taxon>Gammaproteobacteria</taxon>
        <taxon>Cellvibrionales</taxon>
        <taxon>Halieaceae</taxon>
        <taxon>Candidatus Litorirhabdus</taxon>
    </lineage>
</organism>
<keyword evidence="2" id="KW-1133">Transmembrane helix</keyword>
<evidence type="ECO:0000256" key="2">
    <source>
        <dbReference type="SAM" id="Phobius"/>
    </source>
</evidence>
<dbReference type="PANTHER" id="PTHR11328">
    <property type="entry name" value="MAJOR FACILITATOR SUPERFAMILY DOMAIN-CONTAINING PROTEIN"/>
    <property type="match status" value="1"/>
</dbReference>
<proteinExistence type="inferred from homology"/>
<dbReference type="PANTHER" id="PTHR11328:SF24">
    <property type="entry name" value="MAJOR FACILITATOR SUPERFAMILY (MFS) PROFILE DOMAIN-CONTAINING PROTEIN"/>
    <property type="match status" value="1"/>
</dbReference>
<feature type="transmembrane region" description="Helical" evidence="2">
    <location>
        <begin position="427"/>
        <end position="447"/>
    </location>
</feature>
<name>A0ABT3TJM8_9GAMM</name>
<comment type="caution">
    <text evidence="3">The sequence shown here is derived from an EMBL/GenBank/DDBJ whole genome shotgun (WGS) entry which is preliminary data.</text>
</comment>
<evidence type="ECO:0000313" key="3">
    <source>
        <dbReference type="EMBL" id="MCX2982511.1"/>
    </source>
</evidence>
<dbReference type="InterPro" id="IPR039672">
    <property type="entry name" value="MFS_2"/>
</dbReference>
<feature type="transmembrane region" description="Helical" evidence="2">
    <location>
        <begin position="337"/>
        <end position="362"/>
    </location>
</feature>
<feature type="transmembrane region" description="Helical" evidence="2">
    <location>
        <begin position="79"/>
        <end position="96"/>
    </location>
</feature>
<feature type="transmembrane region" description="Helical" evidence="2">
    <location>
        <begin position="108"/>
        <end position="128"/>
    </location>
</feature>
<sequence length="472" mass="50881">MSALSAREKWAYAVGNIPFAAKDAAFANFVVFYYTQIHGLSGTLAGLAMFIALSWDAISDPIVGSWSDNFRSRWGRRHPLLVAGGLPTALLFLALFTPPEQFGDAGIFLWLLGVSILLRTFLTIYFIPYSAMGAELSTDYDERTIIAKARVTMGWLAGMALPAVAFILFFGPRDGVDGRLVAVNYWHYGVLSALVAGITAVVCIIGTRSVIPRLPTASPAHKFSWRDPLKDLQMALTNRNFRLSVGANLAFGMSAGVYTTLSLYLGTYFWEFSADQLAGMVLPTAIATLMAFMALHRLGRRFDKPHLLAFASLALALNALWFLGSRLLGFLPENGHAIIYPLLLLNTGIGVFMIVSMQVLAASLAADIIDEQEMATGKRQEGVVFAAGAFVQKATTGAGALLAGIVIDLSGITGDSVPGSVDTDVLQALGWFTLAMTAGLALIAFFFNTRLRLGRKDHHKVRTQLAASTPGD</sequence>
<accession>A0ABT3TJM8</accession>
<feature type="transmembrane region" description="Helical" evidence="2">
    <location>
        <begin position="249"/>
        <end position="270"/>
    </location>
</feature>
<reference evidence="3" key="1">
    <citation type="submission" date="2019-02" db="EMBL/GenBank/DDBJ databases">
        <authorList>
            <person name="Li S.-H."/>
        </authorList>
    </citation>
    <scope>NUCLEOTIDE SEQUENCE</scope>
    <source>
        <strain evidence="3">IMCC14734</strain>
    </source>
</reference>
<gene>
    <name evidence="3" type="ORF">EYC98_16740</name>
</gene>